<dbReference type="Proteomes" id="UP000239709">
    <property type="component" value="Chromosome"/>
</dbReference>
<evidence type="ECO:0000313" key="2">
    <source>
        <dbReference type="EMBL" id="AVO35455.1"/>
    </source>
</evidence>
<reference evidence="2 3" key="1">
    <citation type="submission" date="2018-03" db="EMBL/GenBank/DDBJ databases">
        <title>Genome sequencing of Ottowia sp.</title>
        <authorList>
            <person name="Kim S.-J."/>
            <person name="Heo J."/>
            <person name="Kwon S.-W."/>
        </authorList>
    </citation>
    <scope>NUCLEOTIDE SEQUENCE [LARGE SCALE GENOMIC DNA]</scope>
    <source>
        <strain evidence="2 3">KADR8-3</strain>
    </source>
</reference>
<gene>
    <name evidence="2" type="ORF">C6570_15415</name>
</gene>
<dbReference type="KEGG" id="otk:C6570_15415"/>
<dbReference type="AlphaFoldDB" id="A0A2S0MHT3"/>
<proteinExistence type="predicted"/>
<dbReference type="Gene3D" id="1.20.120.520">
    <property type="entry name" value="nmb1532 protein domain like"/>
    <property type="match status" value="1"/>
</dbReference>
<feature type="domain" description="Hemerythrin-like" evidence="1">
    <location>
        <begin position="21"/>
        <end position="161"/>
    </location>
</feature>
<name>A0A2S0MHT3_9BURK</name>
<dbReference type="InterPro" id="IPR012312">
    <property type="entry name" value="Hemerythrin-like"/>
</dbReference>
<dbReference type="Pfam" id="PF01814">
    <property type="entry name" value="Hemerythrin"/>
    <property type="match status" value="1"/>
</dbReference>
<dbReference type="OrthoDB" id="8898809at2"/>
<evidence type="ECO:0000259" key="1">
    <source>
        <dbReference type="Pfam" id="PF01814"/>
    </source>
</evidence>
<accession>A0A2S0MHT3</accession>
<dbReference type="RefSeq" id="WP_106704003.1">
    <property type="nucleotide sequence ID" value="NZ_CP027666.1"/>
</dbReference>
<protein>
    <submittedName>
        <fullName evidence="2">Hemerythrin</fullName>
    </submittedName>
</protein>
<sequence length="184" mass="20642">MNASSVCLPGVQSPAVGFDQPFEMLEACHERVQRSLDLLRRLIAHVDQHGCDADARSAAADVLRYFDVAAPLHHEDEEQHLFSALGHHPDARVRATVVTLENDHLLMNAIWQRLRAVLLRWQAGGAGCGPMTETERTYASDFAQAYQRHIRLEEDVLYPAARAALDAPTQRAMGHEMAARRRRD</sequence>
<keyword evidence="3" id="KW-1185">Reference proteome</keyword>
<evidence type="ECO:0000313" key="3">
    <source>
        <dbReference type="Proteomes" id="UP000239709"/>
    </source>
</evidence>
<organism evidence="2 3">
    <name type="scientific">Ottowia oryzae</name>
    <dbReference type="NCBI Taxonomy" id="2109914"/>
    <lineage>
        <taxon>Bacteria</taxon>
        <taxon>Pseudomonadati</taxon>
        <taxon>Pseudomonadota</taxon>
        <taxon>Betaproteobacteria</taxon>
        <taxon>Burkholderiales</taxon>
        <taxon>Comamonadaceae</taxon>
        <taxon>Ottowia</taxon>
    </lineage>
</organism>
<dbReference type="EMBL" id="CP027666">
    <property type="protein sequence ID" value="AVO35455.1"/>
    <property type="molecule type" value="Genomic_DNA"/>
</dbReference>